<dbReference type="InterPro" id="IPR011598">
    <property type="entry name" value="bHLH_dom"/>
</dbReference>
<dbReference type="STRING" id="7719.ENSCINP00000034799"/>
<proteinExistence type="predicted"/>
<dbReference type="FunFam" id="4.10.280.10:FF:000204">
    <property type="entry name" value="Neuronal stem cell leukemia 2-like protein"/>
    <property type="match status" value="1"/>
</dbReference>
<dbReference type="InParanoid" id="H2XYR5"/>
<dbReference type="InterPro" id="IPR050283">
    <property type="entry name" value="E-box_TF_Regulators"/>
</dbReference>
<feature type="domain" description="BHLH" evidence="2">
    <location>
        <begin position="17"/>
        <end position="70"/>
    </location>
</feature>
<reference evidence="3" key="4">
    <citation type="submission" date="2025-09" db="UniProtKB">
        <authorList>
            <consortium name="Ensembl"/>
        </authorList>
    </citation>
    <scope>IDENTIFICATION</scope>
</reference>
<reference evidence="3" key="2">
    <citation type="journal article" date="2008" name="Genome Biol.">
        <title>Improved genome assembly and evidence-based global gene model set for the chordate Ciona intestinalis: new insight into intron and operon populations.</title>
        <authorList>
            <person name="Satou Y."/>
            <person name="Mineta K."/>
            <person name="Ogasawara M."/>
            <person name="Sasakura Y."/>
            <person name="Shoguchi E."/>
            <person name="Ueno K."/>
            <person name="Yamada L."/>
            <person name="Matsumoto J."/>
            <person name="Wasserscheid J."/>
            <person name="Dewar K."/>
            <person name="Wiley G.B."/>
            <person name="Macmil S.L."/>
            <person name="Roe B.A."/>
            <person name="Zeller R.W."/>
            <person name="Hastings K.E."/>
            <person name="Lemaire P."/>
            <person name="Lindquist E."/>
            <person name="Endo T."/>
            <person name="Hotta K."/>
            <person name="Inaba K."/>
        </authorList>
    </citation>
    <scope>NUCLEOTIDE SEQUENCE [LARGE SCALE GENOMIC DNA]</scope>
    <source>
        <strain evidence="3">wild type</strain>
    </source>
</reference>
<dbReference type="GO" id="GO:0006357">
    <property type="term" value="P:regulation of transcription by RNA polymerase II"/>
    <property type="evidence" value="ECO:0000318"/>
    <property type="project" value="GO_Central"/>
</dbReference>
<dbReference type="SUPFAM" id="SSF47459">
    <property type="entry name" value="HLH, helix-loop-helix DNA-binding domain"/>
    <property type="match status" value="1"/>
</dbReference>
<protein>
    <recommendedName>
        <fullName evidence="2">BHLH domain-containing protein</fullName>
    </recommendedName>
</protein>
<dbReference type="Proteomes" id="UP000008144">
    <property type="component" value="Chromosome 4"/>
</dbReference>
<feature type="region of interest" description="Disordered" evidence="1">
    <location>
        <begin position="1"/>
        <end position="26"/>
    </location>
</feature>
<name>H2XYR5_CIOIN</name>
<dbReference type="EMBL" id="EAAA01002033">
    <property type="status" value="NOT_ANNOTATED_CDS"/>
    <property type="molecule type" value="Genomic_DNA"/>
</dbReference>
<dbReference type="PROSITE" id="PS50888">
    <property type="entry name" value="BHLH"/>
    <property type="match status" value="1"/>
</dbReference>
<dbReference type="PANTHER" id="PTHR23349:SF72">
    <property type="entry name" value="HLH54F"/>
    <property type="match status" value="1"/>
</dbReference>
<evidence type="ECO:0000259" key="2">
    <source>
        <dbReference type="PROSITE" id="PS50888"/>
    </source>
</evidence>
<reference evidence="3" key="3">
    <citation type="submission" date="2025-08" db="UniProtKB">
        <authorList>
            <consortium name="Ensembl"/>
        </authorList>
    </citation>
    <scope>IDENTIFICATION</scope>
</reference>
<dbReference type="GO" id="GO:0032502">
    <property type="term" value="P:developmental process"/>
    <property type="evidence" value="ECO:0000318"/>
    <property type="project" value="GO_Central"/>
</dbReference>
<dbReference type="Pfam" id="PF00010">
    <property type="entry name" value="HLH"/>
    <property type="match status" value="1"/>
</dbReference>
<dbReference type="SMART" id="SM00353">
    <property type="entry name" value="HLH"/>
    <property type="match status" value="1"/>
</dbReference>
<accession>H2XYR5</accession>
<evidence type="ECO:0000313" key="3">
    <source>
        <dbReference type="Ensembl" id="ENSCINP00000034799.1"/>
    </source>
</evidence>
<dbReference type="HOGENOM" id="CLU_2653772_0_0_1"/>
<dbReference type="Ensembl" id="ENSCINT00000033478.1">
    <property type="protein sequence ID" value="ENSCINP00000034799.1"/>
    <property type="gene ID" value="ENSCING00000019161.1"/>
</dbReference>
<organism evidence="3 4">
    <name type="scientific">Ciona intestinalis</name>
    <name type="common">Transparent sea squirt</name>
    <name type="synonym">Ascidia intestinalis</name>
    <dbReference type="NCBI Taxonomy" id="7719"/>
    <lineage>
        <taxon>Eukaryota</taxon>
        <taxon>Metazoa</taxon>
        <taxon>Chordata</taxon>
        <taxon>Tunicata</taxon>
        <taxon>Ascidiacea</taxon>
        <taxon>Phlebobranchia</taxon>
        <taxon>Cionidae</taxon>
        <taxon>Ciona</taxon>
    </lineage>
</organism>
<dbReference type="AlphaFoldDB" id="H2XYR5"/>
<dbReference type="PANTHER" id="PTHR23349">
    <property type="entry name" value="BASIC HELIX-LOOP-HELIX TRANSCRIPTION FACTOR, TWIST"/>
    <property type="match status" value="1"/>
</dbReference>
<reference evidence="4" key="1">
    <citation type="journal article" date="2002" name="Science">
        <title>The draft genome of Ciona intestinalis: insights into chordate and vertebrate origins.</title>
        <authorList>
            <person name="Dehal P."/>
            <person name="Satou Y."/>
            <person name="Campbell R.K."/>
            <person name="Chapman J."/>
            <person name="Degnan B."/>
            <person name="De Tomaso A."/>
            <person name="Davidson B."/>
            <person name="Di Gregorio A."/>
            <person name="Gelpke M."/>
            <person name="Goodstein D.M."/>
            <person name="Harafuji N."/>
            <person name="Hastings K.E."/>
            <person name="Ho I."/>
            <person name="Hotta K."/>
            <person name="Huang W."/>
            <person name="Kawashima T."/>
            <person name="Lemaire P."/>
            <person name="Martinez D."/>
            <person name="Meinertzhagen I.A."/>
            <person name="Necula S."/>
            <person name="Nonaka M."/>
            <person name="Putnam N."/>
            <person name="Rash S."/>
            <person name="Saiga H."/>
            <person name="Satake M."/>
            <person name="Terry A."/>
            <person name="Yamada L."/>
            <person name="Wang H.G."/>
            <person name="Awazu S."/>
            <person name="Azumi K."/>
            <person name="Boore J."/>
            <person name="Branno M."/>
            <person name="Chin-Bow S."/>
            <person name="DeSantis R."/>
            <person name="Doyle S."/>
            <person name="Francino P."/>
            <person name="Keys D.N."/>
            <person name="Haga S."/>
            <person name="Hayashi H."/>
            <person name="Hino K."/>
            <person name="Imai K.S."/>
            <person name="Inaba K."/>
            <person name="Kano S."/>
            <person name="Kobayashi K."/>
            <person name="Kobayashi M."/>
            <person name="Lee B.I."/>
            <person name="Makabe K.W."/>
            <person name="Manohar C."/>
            <person name="Matassi G."/>
            <person name="Medina M."/>
            <person name="Mochizuki Y."/>
            <person name="Mount S."/>
            <person name="Morishita T."/>
            <person name="Miura S."/>
            <person name="Nakayama A."/>
            <person name="Nishizaka S."/>
            <person name="Nomoto H."/>
            <person name="Ohta F."/>
            <person name="Oishi K."/>
            <person name="Rigoutsos I."/>
            <person name="Sano M."/>
            <person name="Sasaki A."/>
            <person name="Sasakura Y."/>
            <person name="Shoguchi E."/>
            <person name="Shin-i T."/>
            <person name="Spagnuolo A."/>
            <person name="Stainier D."/>
            <person name="Suzuki M.M."/>
            <person name="Tassy O."/>
            <person name="Takatori N."/>
            <person name="Tokuoka M."/>
            <person name="Yagi K."/>
            <person name="Yoshizaki F."/>
            <person name="Wada S."/>
            <person name="Zhang C."/>
            <person name="Hyatt P.D."/>
            <person name="Larimer F."/>
            <person name="Detter C."/>
            <person name="Doggett N."/>
            <person name="Glavina T."/>
            <person name="Hawkins T."/>
            <person name="Richardson P."/>
            <person name="Lucas S."/>
            <person name="Kohara Y."/>
            <person name="Levine M."/>
            <person name="Satoh N."/>
            <person name="Rokhsar D.S."/>
        </authorList>
    </citation>
    <scope>NUCLEOTIDE SEQUENCE [LARGE SCALE GENOMIC DNA]</scope>
</reference>
<sequence length="76" mass="9096">MSLRHSSTVSKKRKPLKRNLQAEKRKRSRMVALHVAFARLRRLLPPTNPPKNRMSEIEILQQTLRYIIFLNRMLCK</sequence>
<dbReference type="InterPro" id="IPR036638">
    <property type="entry name" value="HLH_DNA-bd_sf"/>
</dbReference>
<dbReference type="GO" id="GO:0000981">
    <property type="term" value="F:DNA-binding transcription factor activity, RNA polymerase II-specific"/>
    <property type="evidence" value="ECO:0000318"/>
    <property type="project" value="GO_Central"/>
</dbReference>
<dbReference type="Gene3D" id="4.10.280.10">
    <property type="entry name" value="Helix-loop-helix DNA-binding domain"/>
    <property type="match status" value="1"/>
</dbReference>
<dbReference type="GO" id="GO:0000977">
    <property type="term" value="F:RNA polymerase II transcription regulatory region sequence-specific DNA binding"/>
    <property type="evidence" value="ECO:0000318"/>
    <property type="project" value="GO_Central"/>
</dbReference>
<dbReference type="GO" id="GO:0046983">
    <property type="term" value="F:protein dimerization activity"/>
    <property type="evidence" value="ECO:0007669"/>
    <property type="project" value="InterPro"/>
</dbReference>
<evidence type="ECO:0000256" key="1">
    <source>
        <dbReference type="SAM" id="MobiDB-lite"/>
    </source>
</evidence>
<keyword evidence="4" id="KW-1185">Reference proteome</keyword>
<evidence type="ECO:0000313" key="4">
    <source>
        <dbReference type="Proteomes" id="UP000008144"/>
    </source>
</evidence>